<dbReference type="SUPFAM" id="SSF46785">
    <property type="entry name" value="Winged helix' DNA-binding domain"/>
    <property type="match status" value="1"/>
</dbReference>
<dbReference type="InterPro" id="IPR000524">
    <property type="entry name" value="Tscrpt_reg_HTH_GntR"/>
</dbReference>
<comment type="caution">
    <text evidence="5">The sequence shown here is derived from an EMBL/GenBank/DDBJ whole genome shotgun (WGS) entry which is preliminary data.</text>
</comment>
<reference evidence="5 6" key="1">
    <citation type="submission" date="2017-05" db="EMBL/GenBank/DDBJ databases">
        <title>Butyricicoccus porcorum sp. nov. a butyrate-producing bacterium from the swine intestinal tract.</title>
        <authorList>
            <person name="Trachsel J."/>
            <person name="Humphrey S."/>
            <person name="Allen H.K."/>
        </authorList>
    </citation>
    <scope>NUCLEOTIDE SEQUENCE [LARGE SCALE GENOMIC DNA]</scope>
    <source>
        <strain evidence="5">BB10</strain>
    </source>
</reference>
<dbReference type="Proteomes" id="UP000194903">
    <property type="component" value="Unassembled WGS sequence"/>
</dbReference>
<dbReference type="PANTHER" id="PTHR43537">
    <property type="entry name" value="TRANSCRIPTIONAL REGULATOR, GNTR FAMILY"/>
    <property type="match status" value="1"/>
</dbReference>
<dbReference type="Gene3D" id="1.20.120.530">
    <property type="entry name" value="GntR ligand-binding domain-like"/>
    <property type="match status" value="1"/>
</dbReference>
<proteinExistence type="predicted"/>
<dbReference type="GO" id="GO:0003700">
    <property type="term" value="F:DNA-binding transcription factor activity"/>
    <property type="evidence" value="ECO:0007669"/>
    <property type="project" value="InterPro"/>
</dbReference>
<dbReference type="AlphaFoldDB" id="A0A252F3D1"/>
<dbReference type="Gene3D" id="1.10.10.10">
    <property type="entry name" value="Winged helix-like DNA-binding domain superfamily/Winged helix DNA-binding domain"/>
    <property type="match status" value="1"/>
</dbReference>
<protein>
    <recommendedName>
        <fullName evidence="4">HTH gntR-type domain-containing protein</fullName>
    </recommendedName>
</protein>
<accession>A0A252F3D1</accession>
<keyword evidence="2" id="KW-0238">DNA-binding</keyword>
<dbReference type="RefSeq" id="WP_087019920.1">
    <property type="nucleotide sequence ID" value="NZ_NHOC01000006.1"/>
</dbReference>
<dbReference type="OrthoDB" id="9799482at2"/>
<dbReference type="SMART" id="SM00345">
    <property type="entry name" value="HTH_GNTR"/>
    <property type="match status" value="1"/>
</dbReference>
<dbReference type="InterPro" id="IPR036388">
    <property type="entry name" value="WH-like_DNA-bd_sf"/>
</dbReference>
<dbReference type="PANTHER" id="PTHR43537:SF5">
    <property type="entry name" value="UXU OPERON TRANSCRIPTIONAL REGULATOR"/>
    <property type="match status" value="1"/>
</dbReference>
<evidence type="ECO:0000256" key="3">
    <source>
        <dbReference type="ARBA" id="ARBA00023163"/>
    </source>
</evidence>
<dbReference type="SMART" id="SM00895">
    <property type="entry name" value="FCD"/>
    <property type="match status" value="1"/>
</dbReference>
<evidence type="ECO:0000259" key="4">
    <source>
        <dbReference type="PROSITE" id="PS50949"/>
    </source>
</evidence>
<dbReference type="InterPro" id="IPR036390">
    <property type="entry name" value="WH_DNA-bd_sf"/>
</dbReference>
<keyword evidence="3" id="KW-0804">Transcription</keyword>
<evidence type="ECO:0000256" key="2">
    <source>
        <dbReference type="ARBA" id="ARBA00023125"/>
    </source>
</evidence>
<dbReference type="GO" id="GO:0003677">
    <property type="term" value="F:DNA binding"/>
    <property type="evidence" value="ECO:0007669"/>
    <property type="project" value="UniProtKB-KW"/>
</dbReference>
<dbReference type="CDD" id="cd07377">
    <property type="entry name" value="WHTH_GntR"/>
    <property type="match status" value="1"/>
</dbReference>
<evidence type="ECO:0000313" key="5">
    <source>
        <dbReference type="EMBL" id="OUM20324.1"/>
    </source>
</evidence>
<dbReference type="SUPFAM" id="SSF48008">
    <property type="entry name" value="GntR ligand-binding domain-like"/>
    <property type="match status" value="1"/>
</dbReference>
<keyword evidence="6" id="KW-1185">Reference proteome</keyword>
<evidence type="ECO:0000313" key="6">
    <source>
        <dbReference type="Proteomes" id="UP000194903"/>
    </source>
</evidence>
<dbReference type="InterPro" id="IPR011711">
    <property type="entry name" value="GntR_C"/>
</dbReference>
<organism evidence="5 6">
    <name type="scientific">Butyricicoccus porcorum</name>
    <dbReference type="NCBI Taxonomy" id="1945634"/>
    <lineage>
        <taxon>Bacteria</taxon>
        <taxon>Bacillati</taxon>
        <taxon>Bacillota</taxon>
        <taxon>Clostridia</taxon>
        <taxon>Eubacteriales</taxon>
        <taxon>Butyricicoccaceae</taxon>
        <taxon>Butyricicoccus</taxon>
    </lineage>
</organism>
<dbReference type="InterPro" id="IPR008920">
    <property type="entry name" value="TF_FadR/GntR_C"/>
</dbReference>
<dbReference type="PRINTS" id="PR00035">
    <property type="entry name" value="HTHGNTR"/>
</dbReference>
<keyword evidence="1" id="KW-0805">Transcription regulation</keyword>
<sequence length="246" mass="28704">MVEKKAYRVVFDYFKGKILSGEIGIGYKLPAERDIAEQLGVSRNSVREAIRMLEMMGFVKSLQGSGNYICCDPHGYFTQSFNMLMVLRDISYNEIFDIRRAMEFEALTLAVQNITPEELERLHDVLQRMDEPMSLKSNAKLDVEFHRILIHASHNTLMIYLTQLMSDLLDIFIKNLRTSILADRRRSKALRAAHWDIYNGLLTHDAPRAYEAMEQHFEIVKEHVIKFEQKHPDFSDQEPDCPDYII</sequence>
<dbReference type="Pfam" id="PF07729">
    <property type="entry name" value="FCD"/>
    <property type="match status" value="1"/>
</dbReference>
<feature type="domain" description="HTH gntR-type" evidence="4">
    <location>
        <begin position="4"/>
        <end position="72"/>
    </location>
</feature>
<dbReference type="Pfam" id="PF00392">
    <property type="entry name" value="GntR"/>
    <property type="match status" value="1"/>
</dbReference>
<gene>
    <name evidence="5" type="ORF">CBW42_08405</name>
</gene>
<name>A0A252F3D1_9FIRM</name>
<evidence type="ECO:0000256" key="1">
    <source>
        <dbReference type="ARBA" id="ARBA00023015"/>
    </source>
</evidence>
<dbReference type="PROSITE" id="PS50949">
    <property type="entry name" value="HTH_GNTR"/>
    <property type="match status" value="1"/>
</dbReference>
<dbReference type="EMBL" id="NHOC01000006">
    <property type="protein sequence ID" value="OUM20324.1"/>
    <property type="molecule type" value="Genomic_DNA"/>
</dbReference>